<accession>A0ABZ2LYT8</accession>
<dbReference type="RefSeq" id="WP_394825746.1">
    <property type="nucleotide sequence ID" value="NZ_CP089984.1"/>
</dbReference>
<sequence length="615" mass="63383">MVDPGVGVAGGTTLQTVTVGNKGAATTGGVQMTFVTPTYVNVDRQRPLPGNCAFLFEDQDSTVPEIVRCALPDLAKGERRTVTIPLAVTRNAPPSILAGMAIALPQSPADHELSTQDNVATTIVYIERSGEEPPGTVDLFLAGDAPAVGGPLPSTQTFVVGNSAAQPTRGDVALTFSTPFFVNVDRARALPNGCAFRYQNSDPSIPEIVRCVLPPGLASGQPVTLRIPLVAVPGGPVGRVNGNGAVATAAGSPDSDIDRLDNGFGPTINALGPSMTRPSSATPSSNVAEIQAAPAPLIPASTEAPTRTYASSGTTPTATSNVSSAAGGASIDLRLSSTSVAAAAGDSGIQRFTLTNRGADATGAHRLVYSVPPFTIVDRSKVLPGQCDFLYENLDPTVPEIVQCRIAALKHGASATLDLPLSVAPGSPSGQFLGLGMVIPAADSSDTEQFLNDNRSAPAVAILFDPDATRPPPDTEGVDLYIWGDFPQVAPGGTTISYVHIGNKGPQPTRGETRVTFATPLFVNIDRGHPLPSGCTIIYANLDPAVPEILECLVPAGIPAGNEAPPLAIPISAAPGGAPGGRFGNMIVRPGSRRDRERDLRDNVHLHGVVITRHP</sequence>
<evidence type="ECO:0000313" key="2">
    <source>
        <dbReference type="EMBL" id="WXB16118.1"/>
    </source>
</evidence>
<name>A0ABZ2LYT8_9BACT</name>
<dbReference type="EMBL" id="CP089984">
    <property type="protein sequence ID" value="WXB16118.1"/>
    <property type="molecule type" value="Genomic_DNA"/>
</dbReference>
<evidence type="ECO:0000256" key="1">
    <source>
        <dbReference type="SAM" id="MobiDB-lite"/>
    </source>
</evidence>
<feature type="compositionally biased region" description="Polar residues" evidence="1">
    <location>
        <begin position="303"/>
        <end position="324"/>
    </location>
</feature>
<dbReference type="Proteomes" id="UP001370348">
    <property type="component" value="Chromosome"/>
</dbReference>
<evidence type="ECO:0000313" key="3">
    <source>
        <dbReference type="Proteomes" id="UP001370348"/>
    </source>
</evidence>
<gene>
    <name evidence="2" type="ORF">LZC94_02325</name>
</gene>
<keyword evidence="3" id="KW-1185">Reference proteome</keyword>
<proteinExistence type="predicted"/>
<feature type="region of interest" description="Disordered" evidence="1">
    <location>
        <begin position="295"/>
        <end position="324"/>
    </location>
</feature>
<reference evidence="2 3" key="1">
    <citation type="submission" date="2021-12" db="EMBL/GenBank/DDBJ databases">
        <title>Discovery of the Pendulisporaceae a myxobacterial family with distinct sporulation behavior and unique specialized metabolism.</title>
        <authorList>
            <person name="Garcia R."/>
            <person name="Popoff A."/>
            <person name="Bader C.D."/>
            <person name="Loehr J."/>
            <person name="Walesch S."/>
            <person name="Walt C."/>
            <person name="Boldt J."/>
            <person name="Bunk B."/>
            <person name="Haeckl F.J.F.P.J."/>
            <person name="Gunesch A.P."/>
            <person name="Birkelbach J."/>
            <person name="Nuebel U."/>
            <person name="Pietschmann T."/>
            <person name="Bach T."/>
            <person name="Mueller R."/>
        </authorList>
    </citation>
    <scope>NUCLEOTIDE SEQUENCE [LARGE SCALE GENOMIC DNA]</scope>
    <source>
        <strain evidence="2 3">MSr11954</strain>
    </source>
</reference>
<organism evidence="2 3">
    <name type="scientific">Pendulispora albinea</name>
    <dbReference type="NCBI Taxonomy" id="2741071"/>
    <lineage>
        <taxon>Bacteria</taxon>
        <taxon>Pseudomonadati</taxon>
        <taxon>Myxococcota</taxon>
        <taxon>Myxococcia</taxon>
        <taxon>Myxococcales</taxon>
        <taxon>Sorangiineae</taxon>
        <taxon>Pendulisporaceae</taxon>
        <taxon>Pendulispora</taxon>
    </lineage>
</organism>
<protein>
    <submittedName>
        <fullName evidence="2">Uncharacterized protein</fullName>
    </submittedName>
</protein>